<dbReference type="GO" id="GO:1904047">
    <property type="term" value="F:S-adenosyl-L-methionine binding"/>
    <property type="evidence" value="ECO:0007669"/>
    <property type="project" value="TreeGrafter"/>
</dbReference>
<dbReference type="InterPro" id="IPR023095">
    <property type="entry name" value="Ade_MeTrfase_dom_2"/>
</dbReference>
<keyword evidence="3 8" id="KW-0489">Methyltransferase</keyword>
<dbReference type="EMBL" id="CP060712">
    <property type="protein sequence ID" value="QNN48978.1"/>
    <property type="molecule type" value="Genomic_DNA"/>
</dbReference>
<evidence type="ECO:0000256" key="5">
    <source>
        <dbReference type="ARBA" id="ARBA00022691"/>
    </source>
</evidence>
<evidence type="ECO:0000256" key="1">
    <source>
        <dbReference type="ARBA" id="ARBA00006594"/>
    </source>
</evidence>
<dbReference type="AlphaFoldDB" id="A0A7G9R053"/>
<proteinExistence type="inferred from homology"/>
<reference evidence="9 10" key="1">
    <citation type="submission" date="2020-08" db="EMBL/GenBank/DDBJ databases">
        <title>Genome sequence of Phycicoccus endophyticus JCM 31784T.</title>
        <authorList>
            <person name="Hyun D.-W."/>
            <person name="Bae J.-W."/>
        </authorList>
    </citation>
    <scope>NUCLEOTIDE SEQUENCE [LARGE SCALE GENOMIC DNA]</scope>
    <source>
        <strain evidence="9 10">JCM 31784</strain>
    </source>
</reference>
<dbReference type="Gene3D" id="3.40.50.150">
    <property type="entry name" value="Vaccinia Virus protein VP39"/>
    <property type="match status" value="1"/>
</dbReference>
<dbReference type="KEGG" id="pei:H9L10_12005"/>
<dbReference type="InterPro" id="IPR012263">
    <property type="entry name" value="M_m6A_EcoRV"/>
</dbReference>
<dbReference type="PIRSF" id="PIRSF000398">
    <property type="entry name" value="M_m6A_EcoRV"/>
    <property type="match status" value="1"/>
</dbReference>
<comment type="similarity">
    <text evidence="1 8">Belongs to the N(4)/N(6)-methyltransferase family.</text>
</comment>
<evidence type="ECO:0000313" key="9">
    <source>
        <dbReference type="EMBL" id="QNN48978.1"/>
    </source>
</evidence>
<dbReference type="EC" id="2.1.1.72" evidence="2 8"/>
<dbReference type="Pfam" id="PF02086">
    <property type="entry name" value="MethyltransfD12"/>
    <property type="match status" value="1"/>
</dbReference>
<keyword evidence="4 8" id="KW-0808">Transferase</keyword>
<dbReference type="NCBIfam" id="TIGR00571">
    <property type="entry name" value="dam"/>
    <property type="match status" value="1"/>
</dbReference>
<evidence type="ECO:0000256" key="7">
    <source>
        <dbReference type="PIRSR" id="PIRSR000398-1"/>
    </source>
</evidence>
<dbReference type="GO" id="GO:0043565">
    <property type="term" value="F:sequence-specific DNA binding"/>
    <property type="evidence" value="ECO:0007669"/>
    <property type="project" value="TreeGrafter"/>
</dbReference>
<feature type="binding site" evidence="7">
    <location>
        <position position="31"/>
    </location>
    <ligand>
        <name>S-adenosyl-L-methionine</name>
        <dbReference type="ChEBI" id="CHEBI:59789"/>
    </ligand>
</feature>
<evidence type="ECO:0000256" key="8">
    <source>
        <dbReference type="RuleBase" id="RU361257"/>
    </source>
</evidence>
<dbReference type="InterPro" id="IPR002052">
    <property type="entry name" value="DNA_methylase_N6_adenine_CS"/>
</dbReference>
<evidence type="ECO:0000256" key="6">
    <source>
        <dbReference type="ARBA" id="ARBA00047942"/>
    </source>
</evidence>
<dbReference type="PROSITE" id="PS00092">
    <property type="entry name" value="N6_MTASE"/>
    <property type="match status" value="1"/>
</dbReference>
<dbReference type="RefSeq" id="WP_187566619.1">
    <property type="nucleotide sequence ID" value="NZ_BMMY01000015.1"/>
</dbReference>
<dbReference type="Proteomes" id="UP000515976">
    <property type="component" value="Chromosome"/>
</dbReference>
<gene>
    <name evidence="9" type="ORF">H9L10_12005</name>
</gene>
<dbReference type="REBASE" id="442904">
    <property type="entry name" value="M.Pen31784ORF12005P"/>
</dbReference>
<dbReference type="InterPro" id="IPR012327">
    <property type="entry name" value="MeTrfase_D12"/>
</dbReference>
<protein>
    <recommendedName>
        <fullName evidence="2 8">Site-specific DNA-methyltransferase (adenine-specific)</fullName>
        <ecNumber evidence="2 8">2.1.1.72</ecNumber>
    </recommendedName>
</protein>
<comment type="catalytic activity">
    <reaction evidence="6 8">
        <text>a 2'-deoxyadenosine in DNA + S-adenosyl-L-methionine = an N(6)-methyl-2'-deoxyadenosine in DNA + S-adenosyl-L-homocysteine + H(+)</text>
        <dbReference type="Rhea" id="RHEA:15197"/>
        <dbReference type="Rhea" id="RHEA-COMP:12418"/>
        <dbReference type="Rhea" id="RHEA-COMP:12419"/>
        <dbReference type="ChEBI" id="CHEBI:15378"/>
        <dbReference type="ChEBI" id="CHEBI:57856"/>
        <dbReference type="ChEBI" id="CHEBI:59789"/>
        <dbReference type="ChEBI" id="CHEBI:90615"/>
        <dbReference type="ChEBI" id="CHEBI:90616"/>
        <dbReference type="EC" id="2.1.1.72"/>
    </reaction>
</comment>
<organism evidence="9 10">
    <name type="scientific">Phycicoccus endophyticus</name>
    <dbReference type="NCBI Taxonomy" id="1690220"/>
    <lineage>
        <taxon>Bacteria</taxon>
        <taxon>Bacillati</taxon>
        <taxon>Actinomycetota</taxon>
        <taxon>Actinomycetes</taxon>
        <taxon>Micrococcales</taxon>
        <taxon>Intrasporangiaceae</taxon>
        <taxon>Phycicoccus</taxon>
    </lineage>
</organism>
<feature type="binding site" evidence="7">
    <location>
        <position position="197"/>
    </location>
    <ligand>
        <name>S-adenosyl-L-methionine</name>
        <dbReference type="ChEBI" id="CHEBI:59789"/>
    </ligand>
</feature>
<keyword evidence="5 8" id="KW-0949">S-adenosyl-L-methionine</keyword>
<dbReference type="GO" id="GO:0032259">
    <property type="term" value="P:methylation"/>
    <property type="evidence" value="ECO:0007669"/>
    <property type="project" value="UniProtKB-KW"/>
</dbReference>
<evidence type="ECO:0000256" key="3">
    <source>
        <dbReference type="ARBA" id="ARBA00022603"/>
    </source>
</evidence>
<dbReference type="PANTHER" id="PTHR30481">
    <property type="entry name" value="DNA ADENINE METHYLASE"/>
    <property type="match status" value="1"/>
</dbReference>
<feature type="binding site" evidence="7">
    <location>
        <position position="72"/>
    </location>
    <ligand>
        <name>S-adenosyl-L-methionine</name>
        <dbReference type="ChEBI" id="CHEBI:59789"/>
    </ligand>
</feature>
<evidence type="ECO:0000313" key="10">
    <source>
        <dbReference type="Proteomes" id="UP000515976"/>
    </source>
</evidence>
<dbReference type="GO" id="GO:0009307">
    <property type="term" value="P:DNA restriction-modification system"/>
    <property type="evidence" value="ECO:0007669"/>
    <property type="project" value="InterPro"/>
</dbReference>
<evidence type="ECO:0000256" key="2">
    <source>
        <dbReference type="ARBA" id="ARBA00011900"/>
    </source>
</evidence>
<dbReference type="Gene3D" id="1.10.1020.10">
    <property type="entry name" value="Adenine-specific Methyltransferase, Domain 2"/>
    <property type="match status" value="1"/>
</dbReference>
<dbReference type="SUPFAM" id="SSF53335">
    <property type="entry name" value="S-adenosyl-L-methionine-dependent methyltransferases"/>
    <property type="match status" value="1"/>
</dbReference>
<dbReference type="GO" id="GO:0009007">
    <property type="term" value="F:site-specific DNA-methyltransferase (adenine-specific) activity"/>
    <property type="evidence" value="ECO:0007669"/>
    <property type="project" value="UniProtKB-UniRule"/>
</dbReference>
<dbReference type="InterPro" id="IPR029063">
    <property type="entry name" value="SAM-dependent_MTases_sf"/>
</dbReference>
<keyword evidence="10" id="KW-1185">Reference proteome</keyword>
<dbReference type="PRINTS" id="PR00505">
    <property type="entry name" value="D12N6MTFRASE"/>
</dbReference>
<feature type="binding site" evidence="7">
    <location>
        <position position="27"/>
    </location>
    <ligand>
        <name>S-adenosyl-L-methionine</name>
        <dbReference type="ChEBI" id="CHEBI:59789"/>
    </ligand>
</feature>
<sequence>MTRVDAKSLEEQALRFQSVTPRPFLRWAGSKRSLLTHVIPSLPREYNRYYEPFLGSGSLFFLLQAQDAVLNDLNQDLISTFRAVRDGPSAVHRSYAHFDVLSKDQYYAVRGSTPPKNRFERAARFLYLNRACWNGLYRVNQRGQFNVPYGAPKTASPLELANLKACSRTLRGRVQLTNLDFHASLDAAGEGDLVYLDPPYVTTHNQNGFLDYNKRIFSWKDQERLAECAHLAAARGAWVIVSNANHDDVRWLYRDFRHVVVSRNSTLASSSKARKRVSESLFWTG</sequence>
<dbReference type="PANTHER" id="PTHR30481:SF3">
    <property type="entry name" value="DNA ADENINE METHYLASE"/>
    <property type="match status" value="1"/>
</dbReference>
<accession>A0A7G9R053</accession>
<evidence type="ECO:0000256" key="4">
    <source>
        <dbReference type="ARBA" id="ARBA00022679"/>
    </source>
</evidence>
<name>A0A7G9R053_9MICO</name>
<dbReference type="GO" id="GO:0006298">
    <property type="term" value="P:mismatch repair"/>
    <property type="evidence" value="ECO:0007669"/>
    <property type="project" value="TreeGrafter"/>
</dbReference>